<sequence length="94" mass="11042">MGDDIELGGFRMASELVNWEQYHGLRGASFARQEKNEMAWCPDPQAFKHRPKEDYEWSSDEEDFFADLWDDRIVSESARSDLLAIRRSIVMNQL</sequence>
<evidence type="ECO:0000313" key="2">
    <source>
        <dbReference type="Proteomes" id="UP000053617"/>
    </source>
</evidence>
<evidence type="ECO:0000313" key="1">
    <source>
        <dbReference type="EMBL" id="KIX06664.1"/>
    </source>
</evidence>
<dbReference type="GeneID" id="25292711"/>
<gene>
    <name evidence="1" type="ORF">Z518_04640</name>
</gene>
<dbReference type="Proteomes" id="UP000053617">
    <property type="component" value="Unassembled WGS sequence"/>
</dbReference>
<name>A0A0D2ILN2_9EURO</name>
<reference evidence="1 2" key="1">
    <citation type="submission" date="2015-01" db="EMBL/GenBank/DDBJ databases">
        <title>The Genome Sequence of Rhinocladiella mackenzie CBS 650.93.</title>
        <authorList>
            <consortium name="The Broad Institute Genomics Platform"/>
            <person name="Cuomo C."/>
            <person name="de Hoog S."/>
            <person name="Gorbushina A."/>
            <person name="Stielow B."/>
            <person name="Teixiera M."/>
            <person name="Abouelleil A."/>
            <person name="Chapman S.B."/>
            <person name="Priest M."/>
            <person name="Young S.K."/>
            <person name="Wortman J."/>
            <person name="Nusbaum C."/>
            <person name="Birren B."/>
        </authorList>
    </citation>
    <scope>NUCLEOTIDE SEQUENCE [LARGE SCALE GENOMIC DNA]</scope>
    <source>
        <strain evidence="1 2">CBS 650.93</strain>
    </source>
</reference>
<dbReference type="EMBL" id="KN847477">
    <property type="protein sequence ID" value="KIX06664.1"/>
    <property type="molecule type" value="Genomic_DNA"/>
</dbReference>
<dbReference type="AlphaFoldDB" id="A0A0D2ILN2"/>
<protein>
    <submittedName>
        <fullName evidence="1">Uncharacterized protein</fullName>
    </submittedName>
</protein>
<organism evidence="1 2">
    <name type="scientific">Rhinocladiella mackenziei CBS 650.93</name>
    <dbReference type="NCBI Taxonomy" id="1442369"/>
    <lineage>
        <taxon>Eukaryota</taxon>
        <taxon>Fungi</taxon>
        <taxon>Dikarya</taxon>
        <taxon>Ascomycota</taxon>
        <taxon>Pezizomycotina</taxon>
        <taxon>Eurotiomycetes</taxon>
        <taxon>Chaetothyriomycetidae</taxon>
        <taxon>Chaetothyriales</taxon>
        <taxon>Herpotrichiellaceae</taxon>
        <taxon>Rhinocladiella</taxon>
    </lineage>
</organism>
<accession>A0A0D2ILN2</accession>
<dbReference type="HOGENOM" id="CLU_2387374_0_0_1"/>
<dbReference type="RefSeq" id="XP_013273800.1">
    <property type="nucleotide sequence ID" value="XM_013418346.1"/>
</dbReference>
<keyword evidence="2" id="KW-1185">Reference proteome</keyword>
<proteinExistence type="predicted"/>